<dbReference type="InterPro" id="IPR026057">
    <property type="entry name" value="TBL_C"/>
</dbReference>
<dbReference type="Pfam" id="PF13839">
    <property type="entry name" value="PC-Esterase"/>
    <property type="match status" value="1"/>
</dbReference>
<organism evidence="10 11">
    <name type="scientific">Dillenia turbinata</name>
    <dbReference type="NCBI Taxonomy" id="194707"/>
    <lineage>
        <taxon>Eukaryota</taxon>
        <taxon>Viridiplantae</taxon>
        <taxon>Streptophyta</taxon>
        <taxon>Embryophyta</taxon>
        <taxon>Tracheophyta</taxon>
        <taxon>Spermatophyta</taxon>
        <taxon>Magnoliopsida</taxon>
        <taxon>eudicotyledons</taxon>
        <taxon>Gunneridae</taxon>
        <taxon>Pentapetalae</taxon>
        <taxon>Dilleniales</taxon>
        <taxon>Dilleniaceae</taxon>
        <taxon>Dillenia</taxon>
    </lineage>
</organism>
<comment type="similarity">
    <text evidence="2">Belongs to the PC-esterase family. TBL subfamily.</text>
</comment>
<dbReference type="GO" id="GO:0005794">
    <property type="term" value="C:Golgi apparatus"/>
    <property type="evidence" value="ECO:0007669"/>
    <property type="project" value="TreeGrafter"/>
</dbReference>
<dbReference type="Proteomes" id="UP001370490">
    <property type="component" value="Unassembled WGS sequence"/>
</dbReference>
<feature type="transmembrane region" description="Helical" evidence="7">
    <location>
        <begin position="33"/>
        <end position="51"/>
    </location>
</feature>
<dbReference type="InterPro" id="IPR025846">
    <property type="entry name" value="TBL_N"/>
</dbReference>
<evidence type="ECO:0000259" key="8">
    <source>
        <dbReference type="Pfam" id="PF13839"/>
    </source>
</evidence>
<evidence type="ECO:0000256" key="6">
    <source>
        <dbReference type="ARBA" id="ARBA00023136"/>
    </source>
</evidence>
<dbReference type="GO" id="GO:0016020">
    <property type="term" value="C:membrane"/>
    <property type="evidence" value="ECO:0007669"/>
    <property type="project" value="UniProtKB-SubCell"/>
</dbReference>
<feature type="domain" description="Trichome birefringence-like N-terminal" evidence="9">
    <location>
        <begin position="75"/>
        <end position="127"/>
    </location>
</feature>
<gene>
    <name evidence="10" type="ORF">RJ641_006584</name>
</gene>
<keyword evidence="6 7" id="KW-0472">Membrane</keyword>
<evidence type="ECO:0000259" key="9">
    <source>
        <dbReference type="Pfam" id="PF14416"/>
    </source>
</evidence>
<evidence type="ECO:0000256" key="5">
    <source>
        <dbReference type="ARBA" id="ARBA00022989"/>
    </source>
</evidence>
<dbReference type="AlphaFoldDB" id="A0AAN8ZBY7"/>
<feature type="domain" description="Trichome birefringence-like C-terminal" evidence="8">
    <location>
        <begin position="128"/>
        <end position="417"/>
    </location>
</feature>
<keyword evidence="3 7" id="KW-0812">Transmembrane</keyword>
<dbReference type="GO" id="GO:0016413">
    <property type="term" value="F:O-acetyltransferase activity"/>
    <property type="evidence" value="ECO:0007669"/>
    <property type="project" value="InterPro"/>
</dbReference>
<sequence>MRIAINSYSNPMKAHLSDLPNGKNTYHSRPKKALLLGLTLFIATVTLHLLADSHSKLHSSVNKVSNSTSIRRMKDCDLFRGRWLPYQNAPYYTNETCHLIIDQQNCRKFGRPDTQFLKWRWKPDRCELPLFNAYHFLELVRGKSMAFVGDSVGRNQMDSLLCLLTRVEYPVDVSHKYTSDSKFKRWFYPNYKFTVANFWAPHLVKSMSAFAKGSSFNSLMNLYLDQVEETWSAQIADFDYVIISAGHWFFRPLMFYDNGKVVGCHRCFDKNIRDLTHYYGYKKAFKTTFSTLQNLPKYQGITFLRTFSPGHFENGSWDKGGNCPRAMPFTGREVSLADDYLEFYLIQMEEFRKAEIEGKKKGLKFIMIDTTEAMLLRPDGHPNYYGHNQDNNRTIADCVHWCLPGPIDTWNELLLQMLKMEAQKSFNKKLQKYTLW</sequence>
<dbReference type="Pfam" id="PF14416">
    <property type="entry name" value="PMR5N"/>
    <property type="match status" value="1"/>
</dbReference>
<evidence type="ECO:0000256" key="2">
    <source>
        <dbReference type="ARBA" id="ARBA00007727"/>
    </source>
</evidence>
<evidence type="ECO:0000256" key="7">
    <source>
        <dbReference type="SAM" id="Phobius"/>
    </source>
</evidence>
<comment type="caution">
    <text evidence="10">The sequence shown here is derived from an EMBL/GenBank/DDBJ whole genome shotgun (WGS) entry which is preliminary data.</text>
</comment>
<evidence type="ECO:0000256" key="3">
    <source>
        <dbReference type="ARBA" id="ARBA00022692"/>
    </source>
</evidence>
<keyword evidence="4" id="KW-0735">Signal-anchor</keyword>
<proteinExistence type="inferred from homology"/>
<keyword evidence="11" id="KW-1185">Reference proteome</keyword>
<comment type="subcellular location">
    <subcellularLocation>
        <location evidence="1">Membrane</location>
        <topology evidence="1">Single-pass membrane protein</topology>
    </subcellularLocation>
</comment>
<evidence type="ECO:0000313" key="10">
    <source>
        <dbReference type="EMBL" id="KAK6927993.1"/>
    </source>
</evidence>
<dbReference type="PANTHER" id="PTHR32285">
    <property type="entry name" value="PROTEIN TRICHOME BIREFRINGENCE-LIKE 9-RELATED"/>
    <property type="match status" value="1"/>
</dbReference>
<keyword evidence="5 7" id="KW-1133">Transmembrane helix</keyword>
<dbReference type="EMBL" id="JBAMMX010000014">
    <property type="protein sequence ID" value="KAK6927993.1"/>
    <property type="molecule type" value="Genomic_DNA"/>
</dbReference>
<evidence type="ECO:0000256" key="1">
    <source>
        <dbReference type="ARBA" id="ARBA00004167"/>
    </source>
</evidence>
<dbReference type="PANTHER" id="PTHR32285:SF13">
    <property type="entry name" value="TRICHOME BIREFRINGENCE-LIKE N-TERMINAL DOMAIN-CONTAINING PROTEIN"/>
    <property type="match status" value="1"/>
</dbReference>
<evidence type="ECO:0000313" key="11">
    <source>
        <dbReference type="Proteomes" id="UP001370490"/>
    </source>
</evidence>
<evidence type="ECO:0000256" key="4">
    <source>
        <dbReference type="ARBA" id="ARBA00022968"/>
    </source>
</evidence>
<reference evidence="10 11" key="1">
    <citation type="submission" date="2023-12" db="EMBL/GenBank/DDBJ databases">
        <title>A high-quality genome assembly for Dillenia turbinata (Dilleniales).</title>
        <authorList>
            <person name="Chanderbali A."/>
        </authorList>
    </citation>
    <scope>NUCLEOTIDE SEQUENCE [LARGE SCALE GENOMIC DNA]</scope>
    <source>
        <strain evidence="10">LSX21</strain>
        <tissue evidence="10">Leaf</tissue>
    </source>
</reference>
<name>A0AAN8ZBY7_9MAGN</name>
<accession>A0AAN8ZBY7</accession>
<dbReference type="InterPro" id="IPR029962">
    <property type="entry name" value="TBL"/>
</dbReference>
<protein>
    <submittedName>
        <fullName evidence="10">PC-Esterase</fullName>
    </submittedName>
</protein>